<evidence type="ECO:0000256" key="4">
    <source>
        <dbReference type="ARBA" id="ARBA00022571"/>
    </source>
</evidence>
<keyword evidence="6 7" id="KW-0456">Lyase</keyword>
<evidence type="ECO:0000256" key="6">
    <source>
        <dbReference type="ARBA" id="ARBA00023239"/>
    </source>
</evidence>
<dbReference type="GO" id="GO:0005829">
    <property type="term" value="C:cytosol"/>
    <property type="evidence" value="ECO:0007669"/>
    <property type="project" value="TreeGrafter"/>
</dbReference>
<keyword evidence="11" id="KW-1185">Reference proteome</keyword>
<dbReference type="PANTHER" id="PTHR43814">
    <property type="entry name" value="ARGININOSUCCINATE LYASE"/>
    <property type="match status" value="1"/>
</dbReference>
<dbReference type="InterPro" id="IPR020557">
    <property type="entry name" value="Fumarate_lyase_CS"/>
</dbReference>
<dbReference type="SUPFAM" id="SSF48557">
    <property type="entry name" value="L-aspartase-like"/>
    <property type="match status" value="1"/>
</dbReference>
<accession>A0A7W0C7U6</accession>
<dbReference type="InterPro" id="IPR022761">
    <property type="entry name" value="Fumarate_lyase_N"/>
</dbReference>
<dbReference type="PRINTS" id="PR00149">
    <property type="entry name" value="FUMRATELYASE"/>
</dbReference>
<evidence type="ECO:0000256" key="1">
    <source>
        <dbReference type="ARBA" id="ARBA00000985"/>
    </source>
</evidence>
<evidence type="ECO:0000256" key="5">
    <source>
        <dbReference type="ARBA" id="ARBA00022605"/>
    </source>
</evidence>
<gene>
    <name evidence="7" type="primary">argH</name>
    <name evidence="10" type="ORF">HNR65_001099</name>
</gene>
<dbReference type="GO" id="GO:0042450">
    <property type="term" value="P:L-arginine biosynthetic process via ornithine"/>
    <property type="evidence" value="ECO:0007669"/>
    <property type="project" value="UniProtKB-UniRule"/>
</dbReference>
<comment type="subcellular location">
    <subcellularLocation>
        <location evidence="7">Cytoplasm</location>
    </subcellularLocation>
</comment>
<dbReference type="FunFam" id="1.20.200.10:FF:000015">
    <property type="entry name" value="argininosuccinate lyase isoform X2"/>
    <property type="match status" value="1"/>
</dbReference>
<name>A0A7W0C7U6_9BACT</name>
<sequence>MSLKPWDGRFSEPTDKAVESFTASIDVDRRLYNYDIDGSIAHCRTLARAKILTRQEAVDLEEGLEKVRQEIARGEMAFYDRLEDIHMHVEDRLSAHVGDLARKLHTGRSRNDQIAVDERLYLKAETRGVLVQLKDFRTALVDLAEANIHVVMPGYTHLQRAQPVLFAHHMMAYYEMVSRDFDRFAAALDRMDVMPLGSAALAGTTYDLDRAYTAGLLGFSKISENSMDAVSDRDFMLEFAAAASICMTHLSRLSEELVLWSSAEFRFVELPDAFCTGSSIMPQKKNPDIPELVRGRTGRVTGNLVNLLTLMKSLPLAYNRDMQEDKVPLMEIVDTLKACLDIYSRMIPNIRVNPEVTEKAANSGFQNATDLADYMVAKGMAFRQAHACVGRAVAYALDCGKELHELSLQELQQFDPGIEEDVYEAMSVARMIDRRKVYGGTAGANVSAAIARARKHLVNSASEIPGA</sequence>
<dbReference type="AlphaFoldDB" id="A0A7W0C7U6"/>
<dbReference type="PROSITE" id="PS00163">
    <property type="entry name" value="FUMARATE_LYASES"/>
    <property type="match status" value="1"/>
</dbReference>
<protein>
    <recommendedName>
        <fullName evidence="3 7">Argininosuccinate lyase</fullName>
        <shortName evidence="7">ASAL</shortName>
        <ecNumber evidence="3 7">4.3.2.1</ecNumber>
    </recommendedName>
    <alternativeName>
        <fullName evidence="7">Arginosuccinase</fullName>
    </alternativeName>
</protein>
<comment type="pathway">
    <text evidence="2 7">Amino-acid biosynthesis; L-arginine biosynthesis; L-arginine from L-ornithine and carbamoyl phosphate: step 3/3.</text>
</comment>
<evidence type="ECO:0000259" key="8">
    <source>
        <dbReference type="Pfam" id="PF00206"/>
    </source>
</evidence>
<evidence type="ECO:0000256" key="3">
    <source>
        <dbReference type="ARBA" id="ARBA00012338"/>
    </source>
</evidence>
<evidence type="ECO:0000313" key="11">
    <source>
        <dbReference type="Proteomes" id="UP000525298"/>
    </source>
</evidence>
<dbReference type="InterPro" id="IPR008948">
    <property type="entry name" value="L-Aspartase-like"/>
</dbReference>
<reference evidence="10 11" key="1">
    <citation type="submission" date="2020-07" db="EMBL/GenBank/DDBJ databases">
        <title>Genomic Encyclopedia of Type Strains, Phase IV (KMG-IV): sequencing the most valuable type-strain genomes for metagenomic binning, comparative biology and taxonomic classification.</title>
        <authorList>
            <person name="Goeker M."/>
        </authorList>
    </citation>
    <scope>NUCLEOTIDE SEQUENCE [LARGE SCALE GENOMIC DNA]</scope>
    <source>
        <strain evidence="10 11">DSM 17721</strain>
    </source>
</reference>
<dbReference type="InterPro" id="IPR024083">
    <property type="entry name" value="Fumarase/histidase_N"/>
</dbReference>
<feature type="domain" description="Fumarate lyase N-terminal" evidence="8">
    <location>
        <begin position="8"/>
        <end position="302"/>
    </location>
</feature>
<dbReference type="Pfam" id="PF14698">
    <property type="entry name" value="ASL_C2"/>
    <property type="match status" value="1"/>
</dbReference>
<dbReference type="InterPro" id="IPR009049">
    <property type="entry name" value="Argininosuccinate_lyase"/>
</dbReference>
<dbReference type="UniPathway" id="UPA00068">
    <property type="reaction ID" value="UER00114"/>
</dbReference>
<dbReference type="Gene3D" id="1.10.40.30">
    <property type="entry name" value="Fumarase/aspartase (C-terminal domain)"/>
    <property type="match status" value="1"/>
</dbReference>
<keyword evidence="4 7" id="KW-0055">Arginine biosynthesis</keyword>
<dbReference type="EMBL" id="JACDUS010000002">
    <property type="protein sequence ID" value="MBA2880781.1"/>
    <property type="molecule type" value="Genomic_DNA"/>
</dbReference>
<dbReference type="PANTHER" id="PTHR43814:SF1">
    <property type="entry name" value="ARGININOSUCCINATE LYASE"/>
    <property type="match status" value="1"/>
</dbReference>
<comment type="caution">
    <text evidence="10">The sequence shown here is derived from an EMBL/GenBank/DDBJ whole genome shotgun (WGS) entry which is preliminary data.</text>
</comment>
<evidence type="ECO:0000259" key="9">
    <source>
        <dbReference type="Pfam" id="PF14698"/>
    </source>
</evidence>
<comment type="catalytic activity">
    <reaction evidence="1 7">
        <text>2-(N(omega)-L-arginino)succinate = fumarate + L-arginine</text>
        <dbReference type="Rhea" id="RHEA:24020"/>
        <dbReference type="ChEBI" id="CHEBI:29806"/>
        <dbReference type="ChEBI" id="CHEBI:32682"/>
        <dbReference type="ChEBI" id="CHEBI:57472"/>
        <dbReference type="EC" id="4.3.2.1"/>
    </reaction>
</comment>
<dbReference type="EC" id="4.3.2.1" evidence="3 7"/>
<dbReference type="NCBIfam" id="TIGR00838">
    <property type="entry name" value="argH"/>
    <property type="match status" value="1"/>
</dbReference>
<dbReference type="PRINTS" id="PR00145">
    <property type="entry name" value="ARGSUCLYASE"/>
</dbReference>
<evidence type="ECO:0000313" key="10">
    <source>
        <dbReference type="EMBL" id="MBA2880781.1"/>
    </source>
</evidence>
<dbReference type="FunFam" id="1.10.40.30:FF:000001">
    <property type="entry name" value="Argininosuccinate lyase"/>
    <property type="match status" value="1"/>
</dbReference>
<dbReference type="CDD" id="cd01359">
    <property type="entry name" value="Argininosuccinate_lyase"/>
    <property type="match status" value="1"/>
</dbReference>
<comment type="similarity">
    <text evidence="7">Belongs to the lyase 1 family. Argininosuccinate lyase subfamily.</text>
</comment>
<dbReference type="Gene3D" id="1.10.275.10">
    <property type="entry name" value="Fumarase/aspartase (N-terminal domain)"/>
    <property type="match status" value="1"/>
</dbReference>
<dbReference type="InterPro" id="IPR000362">
    <property type="entry name" value="Fumarate_lyase_fam"/>
</dbReference>
<dbReference type="GO" id="GO:0004056">
    <property type="term" value="F:argininosuccinate lyase activity"/>
    <property type="evidence" value="ECO:0007669"/>
    <property type="project" value="UniProtKB-UniRule"/>
</dbReference>
<dbReference type="Gene3D" id="1.20.200.10">
    <property type="entry name" value="Fumarase/aspartase (Central domain)"/>
    <property type="match status" value="1"/>
</dbReference>
<proteinExistence type="inferred from homology"/>
<organism evidence="10 11">
    <name type="scientific">Desulfosalsimonas propionicica</name>
    <dbReference type="NCBI Taxonomy" id="332175"/>
    <lineage>
        <taxon>Bacteria</taxon>
        <taxon>Pseudomonadati</taxon>
        <taxon>Thermodesulfobacteriota</taxon>
        <taxon>Desulfobacteria</taxon>
        <taxon>Desulfobacterales</taxon>
        <taxon>Desulfosalsimonadaceae</taxon>
        <taxon>Desulfosalsimonas</taxon>
    </lineage>
</organism>
<dbReference type="Pfam" id="PF00206">
    <property type="entry name" value="Lyase_1"/>
    <property type="match status" value="1"/>
</dbReference>
<evidence type="ECO:0000256" key="7">
    <source>
        <dbReference type="HAMAP-Rule" id="MF_00006"/>
    </source>
</evidence>
<evidence type="ECO:0000256" key="2">
    <source>
        <dbReference type="ARBA" id="ARBA00004941"/>
    </source>
</evidence>
<feature type="domain" description="Argininosuccinate lyase C-terminal" evidence="9">
    <location>
        <begin position="365"/>
        <end position="432"/>
    </location>
</feature>
<dbReference type="HAMAP" id="MF_00006">
    <property type="entry name" value="Arg_succ_lyase"/>
    <property type="match status" value="1"/>
</dbReference>
<dbReference type="InterPro" id="IPR029419">
    <property type="entry name" value="Arg_succ_lyase_C"/>
</dbReference>
<dbReference type="RefSeq" id="WP_181550437.1">
    <property type="nucleotide sequence ID" value="NZ_JACDUS010000002.1"/>
</dbReference>
<keyword evidence="5 7" id="KW-0028">Amino-acid biosynthesis</keyword>
<dbReference type="Proteomes" id="UP000525298">
    <property type="component" value="Unassembled WGS sequence"/>
</dbReference>
<keyword evidence="7" id="KW-0963">Cytoplasm</keyword>